<accession>A0ABX1R5N0</accession>
<dbReference type="Pfam" id="PF12833">
    <property type="entry name" value="HTH_18"/>
    <property type="match status" value="1"/>
</dbReference>
<evidence type="ECO:0000256" key="1">
    <source>
        <dbReference type="ARBA" id="ARBA00023015"/>
    </source>
</evidence>
<dbReference type="Gene3D" id="1.10.10.60">
    <property type="entry name" value="Homeodomain-like"/>
    <property type="match status" value="2"/>
</dbReference>
<evidence type="ECO:0000313" key="6">
    <source>
        <dbReference type="Proteomes" id="UP000709336"/>
    </source>
</evidence>
<dbReference type="InterPro" id="IPR018060">
    <property type="entry name" value="HTH_AraC"/>
</dbReference>
<dbReference type="PROSITE" id="PS01124">
    <property type="entry name" value="HTH_ARAC_FAMILY_2"/>
    <property type="match status" value="1"/>
</dbReference>
<evidence type="ECO:0000259" key="4">
    <source>
        <dbReference type="PROSITE" id="PS01124"/>
    </source>
</evidence>
<keyword evidence="1" id="KW-0805">Transcription regulation</keyword>
<protein>
    <submittedName>
        <fullName evidence="5">Helix-turn-helix transcriptional regulator</fullName>
    </submittedName>
</protein>
<dbReference type="EMBL" id="JAATNW010000005">
    <property type="protein sequence ID" value="NMH60568.1"/>
    <property type="molecule type" value="Genomic_DNA"/>
</dbReference>
<feature type="domain" description="HTH araC/xylS-type" evidence="4">
    <location>
        <begin position="138"/>
        <end position="235"/>
    </location>
</feature>
<proteinExistence type="predicted"/>
<dbReference type="PRINTS" id="PR00032">
    <property type="entry name" value="HTHARAC"/>
</dbReference>
<organism evidence="5 6">
    <name type="scientific">Alteromonas ponticola</name>
    <dbReference type="NCBI Taxonomy" id="2720613"/>
    <lineage>
        <taxon>Bacteria</taxon>
        <taxon>Pseudomonadati</taxon>
        <taxon>Pseudomonadota</taxon>
        <taxon>Gammaproteobacteria</taxon>
        <taxon>Alteromonadales</taxon>
        <taxon>Alteromonadaceae</taxon>
        <taxon>Alteromonas/Salinimonas group</taxon>
        <taxon>Alteromonas</taxon>
    </lineage>
</organism>
<evidence type="ECO:0000256" key="3">
    <source>
        <dbReference type="ARBA" id="ARBA00023163"/>
    </source>
</evidence>
<dbReference type="InterPro" id="IPR009057">
    <property type="entry name" value="Homeodomain-like_sf"/>
</dbReference>
<dbReference type="SMART" id="SM00342">
    <property type="entry name" value="HTH_ARAC"/>
    <property type="match status" value="1"/>
</dbReference>
<dbReference type="InterPro" id="IPR020449">
    <property type="entry name" value="Tscrpt_reg_AraC-type_HTH"/>
</dbReference>
<dbReference type="Proteomes" id="UP000709336">
    <property type="component" value="Unassembled WGS sequence"/>
</dbReference>
<keyword evidence="2" id="KW-0238">DNA-binding</keyword>
<comment type="caution">
    <text evidence="5">The sequence shown here is derived from an EMBL/GenBank/DDBJ whole genome shotgun (WGS) entry which is preliminary data.</text>
</comment>
<name>A0ABX1R5N0_9ALTE</name>
<keyword evidence="3" id="KW-0804">Transcription</keyword>
<dbReference type="SUPFAM" id="SSF46689">
    <property type="entry name" value="Homeodomain-like"/>
    <property type="match status" value="2"/>
</dbReference>
<reference evidence="5 6" key="1">
    <citation type="submission" date="2020-03" db="EMBL/GenBank/DDBJ databases">
        <title>Alteromonas ponticola sp. nov., isolated from seawater.</title>
        <authorList>
            <person name="Yoon J.-H."/>
            <person name="Kim Y.-O."/>
        </authorList>
    </citation>
    <scope>NUCLEOTIDE SEQUENCE [LARGE SCALE GENOMIC DNA]</scope>
    <source>
        <strain evidence="5 6">MYP5</strain>
    </source>
</reference>
<gene>
    <name evidence="5" type="ORF">HCJ96_11090</name>
</gene>
<evidence type="ECO:0000256" key="2">
    <source>
        <dbReference type="ARBA" id="ARBA00023125"/>
    </source>
</evidence>
<sequence>MKDNLSIRSYSTKPTRHSHDFFQLVMPLRGVISIRVEQFRGNVAPGECVVVRKTEEHMFTANAQAKFVVADLQELPANVAACQGVVFAINASMSRYLAFVEQQLELQINAPLETSMVETFYLLLSEQTLLPKLDSRIANAMMFIEKHLDEKLTISQLASVACLSDTQFKLLFKQHTGLTAMSYITKLRMEKAQALLTHTDYSLQHIGERVGFAELSTFSRKFSRYFGLSPTQFKQ</sequence>
<evidence type="ECO:0000313" key="5">
    <source>
        <dbReference type="EMBL" id="NMH60568.1"/>
    </source>
</evidence>
<dbReference type="RefSeq" id="WP_169211113.1">
    <property type="nucleotide sequence ID" value="NZ_JAATNW010000005.1"/>
</dbReference>
<dbReference type="PANTHER" id="PTHR43280:SF28">
    <property type="entry name" value="HTH-TYPE TRANSCRIPTIONAL ACTIVATOR RHAS"/>
    <property type="match status" value="1"/>
</dbReference>
<keyword evidence="6" id="KW-1185">Reference proteome</keyword>
<dbReference type="PANTHER" id="PTHR43280">
    <property type="entry name" value="ARAC-FAMILY TRANSCRIPTIONAL REGULATOR"/>
    <property type="match status" value="1"/>
</dbReference>